<feature type="domain" description="FAD-binding" evidence="7">
    <location>
        <begin position="251"/>
        <end position="475"/>
    </location>
</feature>
<comment type="caution">
    <text evidence="8">The sequence shown here is derived from an EMBL/GenBank/DDBJ whole genome shotgun (WGS) entry which is preliminary data.</text>
</comment>
<protein>
    <recommendedName>
        <fullName evidence="7">FAD-binding domain-containing protein</fullName>
    </recommendedName>
</protein>
<evidence type="ECO:0000256" key="1">
    <source>
        <dbReference type="ARBA" id="ARBA00007992"/>
    </source>
</evidence>
<dbReference type="SUPFAM" id="SSF51905">
    <property type="entry name" value="FAD/NAD(P)-binding domain"/>
    <property type="match status" value="1"/>
</dbReference>
<comment type="similarity">
    <text evidence="1">Belongs to the paxM FAD-dependent monooxygenase family.</text>
</comment>
<evidence type="ECO:0000259" key="7">
    <source>
        <dbReference type="Pfam" id="PF01494"/>
    </source>
</evidence>
<evidence type="ECO:0000313" key="8">
    <source>
        <dbReference type="EMBL" id="KAK3401722.1"/>
    </source>
</evidence>
<dbReference type="Gene3D" id="3.50.50.60">
    <property type="entry name" value="FAD/NAD(P)-binding domain"/>
    <property type="match status" value="2"/>
</dbReference>
<evidence type="ECO:0000256" key="6">
    <source>
        <dbReference type="SAM" id="MobiDB-lite"/>
    </source>
</evidence>
<dbReference type="GO" id="GO:0071949">
    <property type="term" value="F:FAD binding"/>
    <property type="evidence" value="ECO:0007669"/>
    <property type="project" value="InterPro"/>
</dbReference>
<dbReference type="AlphaFoldDB" id="A0AAE0UF14"/>
<evidence type="ECO:0000256" key="4">
    <source>
        <dbReference type="ARBA" id="ARBA00023002"/>
    </source>
</evidence>
<dbReference type="Pfam" id="PF01494">
    <property type="entry name" value="FAD_binding_3"/>
    <property type="match status" value="1"/>
</dbReference>
<evidence type="ECO:0000256" key="5">
    <source>
        <dbReference type="ARBA" id="ARBA00023033"/>
    </source>
</evidence>
<dbReference type="Proteomes" id="UP001281003">
    <property type="component" value="Unassembled WGS sequence"/>
</dbReference>
<dbReference type="Pfam" id="PF13450">
    <property type="entry name" value="NAD_binding_8"/>
    <property type="match status" value="1"/>
</dbReference>
<keyword evidence="2" id="KW-0285">Flavoprotein</keyword>
<proteinExistence type="inferred from homology"/>
<keyword evidence="9" id="KW-1185">Reference proteome</keyword>
<dbReference type="InterPro" id="IPR050493">
    <property type="entry name" value="FAD-dep_Monooxygenase_BioMet"/>
</dbReference>
<dbReference type="EMBL" id="JAUTDP010000002">
    <property type="protein sequence ID" value="KAK3401722.1"/>
    <property type="molecule type" value="Genomic_DNA"/>
</dbReference>
<reference evidence="8" key="2">
    <citation type="submission" date="2023-07" db="EMBL/GenBank/DDBJ databases">
        <authorList>
            <consortium name="Lawrence Berkeley National Laboratory"/>
            <person name="Haridas S."/>
            <person name="Hensen N."/>
            <person name="Bonometti L."/>
            <person name="Westerberg I."/>
            <person name="Brannstrom I.O."/>
            <person name="Guillou S."/>
            <person name="Cros-Aarteil S."/>
            <person name="Calhoun S."/>
            <person name="Kuo A."/>
            <person name="Mondo S."/>
            <person name="Pangilinan J."/>
            <person name="Riley R."/>
            <person name="LaButti K."/>
            <person name="Andreopoulos B."/>
            <person name="Lipzen A."/>
            <person name="Chen C."/>
            <person name="Yanf M."/>
            <person name="Daum C."/>
            <person name="Ng V."/>
            <person name="Clum A."/>
            <person name="Steindorff A."/>
            <person name="Ohm R."/>
            <person name="Martin F."/>
            <person name="Silar P."/>
            <person name="Natvig D."/>
            <person name="Lalanne C."/>
            <person name="Gautier V."/>
            <person name="Ament-velasquez S.L."/>
            <person name="Kruys A."/>
            <person name="Hutchinson M.I."/>
            <person name="Powell A.J."/>
            <person name="Barry K."/>
            <person name="Miller A.N."/>
            <person name="Grigoriev I.V."/>
            <person name="Debuchy R."/>
            <person name="Gladieux P."/>
            <person name="Thoren M.H."/>
            <person name="Johannesson H."/>
        </authorList>
    </citation>
    <scope>NUCLEOTIDE SEQUENCE</scope>
    <source>
        <strain evidence="8">FGSC 1904</strain>
    </source>
</reference>
<dbReference type="PANTHER" id="PTHR13789:SF215">
    <property type="entry name" value="FAD-BINDING DOMAIN-CONTAINING PROTEIN-RELATED"/>
    <property type="match status" value="1"/>
</dbReference>
<accession>A0AAE0UF14</accession>
<feature type="compositionally biased region" description="Low complexity" evidence="6">
    <location>
        <begin position="34"/>
        <end position="43"/>
    </location>
</feature>
<keyword evidence="3" id="KW-0274">FAD</keyword>
<dbReference type="PANTHER" id="PTHR13789">
    <property type="entry name" value="MONOOXYGENASE"/>
    <property type="match status" value="1"/>
</dbReference>
<sequence length="554" mass="61943">MDILIVGAGLSGLTTALSLRRANSSHRITILERSSSYNQSSSPSSPPSSSPSSTEYKSHEIGAAINVPPNISRFLCHPLPGRGLGLDPIKQKFVKSEGMLVLDWKTHEELVEKGLDHSRCEEVWEGGALWYAHRVDLHGGLLGLVNGGGNVEGEEEEVKGKEKEEEKERDSLKEKELKVKVKVEERNLGDGEDDSEDGEGEDGNGEEQEEKKSRKNVKKSDSNKRKGWVKIEGGKEVVAYNPSKPSLTLSSDQTLTADLIIAADGVHSRAPDYVLGHPLEPQMLPDPKLNTCYRFLIPTSEIAKDPETQFFLDTDKKEAKVCRLWPDVEGKRRLIAYRCRGGEIFNFVVMLRDEENTAKREDWHAPVSKSEVLSKLSDFHPGLLKVINKATDLKRWPLLYRPPIPTWHKDRLVLVGDAAHPMLPHHGQGGAQAIEDGLALGLCLSGNLSPSSSLSAEIEHRLKLYEKIRRNRASAIQVLSNVGIDEQPPKELEEYLREEEEEGWWRGGVPSNMKEVIEFEYGSDVVGRTIKTMQEEVDEGWEVPRGFFPGFERE</sequence>
<name>A0AAE0UF14_SORBR</name>
<dbReference type="Gene3D" id="3.30.9.30">
    <property type="match status" value="1"/>
</dbReference>
<dbReference type="PRINTS" id="PR00420">
    <property type="entry name" value="RNGMNOXGNASE"/>
</dbReference>
<evidence type="ECO:0000313" key="9">
    <source>
        <dbReference type="Proteomes" id="UP001281003"/>
    </source>
</evidence>
<dbReference type="InterPro" id="IPR002938">
    <property type="entry name" value="FAD-bd"/>
</dbReference>
<evidence type="ECO:0000256" key="2">
    <source>
        <dbReference type="ARBA" id="ARBA00022630"/>
    </source>
</evidence>
<evidence type="ECO:0000256" key="3">
    <source>
        <dbReference type="ARBA" id="ARBA00022827"/>
    </source>
</evidence>
<feature type="compositionally biased region" description="Basic and acidic residues" evidence="6">
    <location>
        <begin position="158"/>
        <end position="189"/>
    </location>
</feature>
<keyword evidence="5" id="KW-0503">Monooxygenase</keyword>
<feature type="compositionally biased region" description="Acidic residues" evidence="6">
    <location>
        <begin position="190"/>
        <end position="208"/>
    </location>
</feature>
<organism evidence="8 9">
    <name type="scientific">Sordaria brevicollis</name>
    <dbReference type="NCBI Taxonomy" id="83679"/>
    <lineage>
        <taxon>Eukaryota</taxon>
        <taxon>Fungi</taxon>
        <taxon>Dikarya</taxon>
        <taxon>Ascomycota</taxon>
        <taxon>Pezizomycotina</taxon>
        <taxon>Sordariomycetes</taxon>
        <taxon>Sordariomycetidae</taxon>
        <taxon>Sordariales</taxon>
        <taxon>Sordariaceae</taxon>
        <taxon>Sordaria</taxon>
    </lineage>
</organism>
<dbReference type="InterPro" id="IPR036188">
    <property type="entry name" value="FAD/NAD-bd_sf"/>
</dbReference>
<dbReference type="SUPFAM" id="SSF54373">
    <property type="entry name" value="FAD-linked reductases, C-terminal domain"/>
    <property type="match status" value="1"/>
</dbReference>
<reference evidence="8" key="1">
    <citation type="journal article" date="2023" name="Mol. Phylogenet. Evol.">
        <title>Genome-scale phylogeny and comparative genomics of the fungal order Sordariales.</title>
        <authorList>
            <person name="Hensen N."/>
            <person name="Bonometti L."/>
            <person name="Westerberg I."/>
            <person name="Brannstrom I.O."/>
            <person name="Guillou S."/>
            <person name="Cros-Aarteil S."/>
            <person name="Calhoun S."/>
            <person name="Haridas S."/>
            <person name="Kuo A."/>
            <person name="Mondo S."/>
            <person name="Pangilinan J."/>
            <person name="Riley R."/>
            <person name="LaButti K."/>
            <person name="Andreopoulos B."/>
            <person name="Lipzen A."/>
            <person name="Chen C."/>
            <person name="Yan M."/>
            <person name="Daum C."/>
            <person name="Ng V."/>
            <person name="Clum A."/>
            <person name="Steindorff A."/>
            <person name="Ohm R.A."/>
            <person name="Martin F."/>
            <person name="Silar P."/>
            <person name="Natvig D.O."/>
            <person name="Lalanne C."/>
            <person name="Gautier V."/>
            <person name="Ament-Velasquez S.L."/>
            <person name="Kruys A."/>
            <person name="Hutchinson M.I."/>
            <person name="Powell A.J."/>
            <person name="Barry K."/>
            <person name="Miller A.N."/>
            <person name="Grigoriev I.V."/>
            <person name="Debuchy R."/>
            <person name="Gladieux P."/>
            <person name="Hiltunen Thoren M."/>
            <person name="Johannesson H."/>
        </authorList>
    </citation>
    <scope>NUCLEOTIDE SEQUENCE</scope>
    <source>
        <strain evidence="8">FGSC 1904</strain>
    </source>
</reference>
<keyword evidence="4" id="KW-0560">Oxidoreductase</keyword>
<gene>
    <name evidence="8" type="ORF">B0T20DRAFT_504230</name>
</gene>
<feature type="region of interest" description="Disordered" evidence="6">
    <location>
        <begin position="32"/>
        <end position="57"/>
    </location>
</feature>
<feature type="region of interest" description="Disordered" evidence="6">
    <location>
        <begin position="145"/>
        <end position="226"/>
    </location>
</feature>
<dbReference type="GO" id="GO:0004497">
    <property type="term" value="F:monooxygenase activity"/>
    <property type="evidence" value="ECO:0007669"/>
    <property type="project" value="UniProtKB-KW"/>
</dbReference>